<name>A0A835MGN9_9MAGN</name>
<feature type="domain" description="DHHA2" evidence="2">
    <location>
        <begin position="388"/>
        <end position="535"/>
    </location>
</feature>
<dbReference type="OrthoDB" id="374045at2759"/>
<feature type="compositionally biased region" description="Basic and acidic residues" evidence="1">
    <location>
        <begin position="1"/>
        <end position="18"/>
    </location>
</feature>
<dbReference type="Gene3D" id="3.90.1640.10">
    <property type="entry name" value="inorganic pyrophosphatase (n-terminal core)"/>
    <property type="match status" value="1"/>
</dbReference>
<dbReference type="PANTHER" id="PTHR12112">
    <property type="entry name" value="BNIP - RELATED"/>
    <property type="match status" value="1"/>
</dbReference>
<evidence type="ECO:0000313" key="4">
    <source>
        <dbReference type="Proteomes" id="UP000631114"/>
    </source>
</evidence>
<proteinExistence type="predicted"/>
<dbReference type="InterPro" id="IPR038222">
    <property type="entry name" value="DHHA2_dom_sf"/>
</dbReference>
<dbReference type="Gene3D" id="3.10.310.20">
    <property type="entry name" value="DHHA2 domain"/>
    <property type="match status" value="1"/>
</dbReference>
<dbReference type="Proteomes" id="UP000631114">
    <property type="component" value="Unassembled WGS sequence"/>
</dbReference>
<comment type="caution">
    <text evidence="3">The sequence shown here is derived from an EMBL/GenBank/DDBJ whole genome shotgun (WGS) entry which is preliminary data.</text>
</comment>
<evidence type="ECO:0000256" key="1">
    <source>
        <dbReference type="SAM" id="MobiDB-lite"/>
    </source>
</evidence>
<protein>
    <recommendedName>
        <fullName evidence="2">DHHA2 domain-containing protein</fullName>
    </recommendedName>
</protein>
<reference evidence="3 4" key="1">
    <citation type="submission" date="2020-10" db="EMBL/GenBank/DDBJ databases">
        <title>The Coptis chinensis genome and diversification of protoberbering-type alkaloids.</title>
        <authorList>
            <person name="Wang B."/>
            <person name="Shu S."/>
            <person name="Song C."/>
            <person name="Liu Y."/>
        </authorList>
    </citation>
    <scope>NUCLEOTIDE SEQUENCE [LARGE SCALE GENOMIC DNA]</scope>
    <source>
        <strain evidence="3">HL-2020</strain>
        <tissue evidence="3">Leaf</tissue>
    </source>
</reference>
<dbReference type="GO" id="GO:0005737">
    <property type="term" value="C:cytoplasm"/>
    <property type="evidence" value="ECO:0007669"/>
    <property type="project" value="InterPro"/>
</dbReference>
<dbReference type="PANTHER" id="PTHR12112:SF52">
    <property type="entry name" value="DHHA2 DOMAIN-CONTAINING PROTEIN"/>
    <property type="match status" value="1"/>
</dbReference>
<evidence type="ECO:0000259" key="2">
    <source>
        <dbReference type="Pfam" id="PF02833"/>
    </source>
</evidence>
<dbReference type="InterPro" id="IPR038763">
    <property type="entry name" value="DHH_sf"/>
</dbReference>
<dbReference type="GO" id="GO:0004309">
    <property type="term" value="F:exopolyphosphatase activity"/>
    <property type="evidence" value="ECO:0007669"/>
    <property type="project" value="TreeGrafter"/>
</dbReference>
<evidence type="ECO:0000313" key="3">
    <source>
        <dbReference type="EMBL" id="KAF9626484.1"/>
    </source>
</evidence>
<dbReference type="SUPFAM" id="SSF64182">
    <property type="entry name" value="DHH phosphoesterases"/>
    <property type="match status" value="1"/>
</dbReference>
<dbReference type="Pfam" id="PF02833">
    <property type="entry name" value="DHHA2"/>
    <property type="match status" value="1"/>
</dbReference>
<organism evidence="3 4">
    <name type="scientific">Coptis chinensis</name>
    <dbReference type="NCBI Taxonomy" id="261450"/>
    <lineage>
        <taxon>Eukaryota</taxon>
        <taxon>Viridiplantae</taxon>
        <taxon>Streptophyta</taxon>
        <taxon>Embryophyta</taxon>
        <taxon>Tracheophyta</taxon>
        <taxon>Spermatophyta</taxon>
        <taxon>Magnoliopsida</taxon>
        <taxon>Ranunculales</taxon>
        <taxon>Ranunculaceae</taxon>
        <taxon>Coptidoideae</taxon>
        <taxon>Coptis</taxon>
    </lineage>
</organism>
<dbReference type="AlphaFoldDB" id="A0A835MGN9"/>
<dbReference type="EMBL" id="JADFTS010000001">
    <property type="protein sequence ID" value="KAF9626484.1"/>
    <property type="molecule type" value="Genomic_DNA"/>
</dbReference>
<keyword evidence="4" id="KW-1185">Reference proteome</keyword>
<accession>A0A835MGN9</accession>
<feature type="region of interest" description="Disordered" evidence="1">
    <location>
        <begin position="1"/>
        <end position="45"/>
    </location>
</feature>
<sequence length="549" mass="61866">MTEKQQEQTYIRNRDHPFFDGILKRSSSSSVDPDHKYRGPIINRMNSVPASSSKKEYVSSLPSTPGFSDIFSENSFMESSSNIQLNTPTLKKFPVPPSFSFPTILLDFEVPILPKPTVERTYSVAKKKSSDTINIPLPPSAASFYCGFTPQNEVVESHESVSRLNWYLKARKGDVTVGFPGKLLHAVIGQEVTDVSSVSSVIMYAFYLNETLPKSKHYCTVPVINMKRSDLSSHGEIKWLLDSCHIDQSSLIFIDEIDLSYYYEFGSLKLVLLNSHKLSHQHEMFKDALVEVYNCKMNEESVTSDYPWVETVTVGQTLSCCTSIAEKFSQVSPEILAGQGFSRLLLAAILVSTGNLKNPQCTSKDKYMATLLINGAGRYGCNGLHQILKYKMYDITELKVADILRKDFKKWTRGGKSDQTGLNSRMVASNIGMSSIGISVVQLLTHEDSATQDIINFQQSEKLRLLMIVSGYYDNQKNFKREILVSAESVDLMRNLLHFFNTNASQLPLKVLHQPGLRDELRAFEIDNKITSRKTIERLLEEFGGTTKR</sequence>
<gene>
    <name evidence="3" type="ORF">IFM89_034418</name>
</gene>
<dbReference type="InterPro" id="IPR004097">
    <property type="entry name" value="DHHA2"/>
</dbReference>